<dbReference type="OrthoDB" id="298939at2759"/>
<evidence type="ECO:0000313" key="5">
    <source>
        <dbReference type="Proteomes" id="UP000663193"/>
    </source>
</evidence>
<accession>A0A7U2NQC4</accession>
<feature type="region of interest" description="Disordered" evidence="2">
    <location>
        <begin position="25"/>
        <end position="64"/>
    </location>
</feature>
<keyword evidence="5" id="KW-1185">Reference proteome</keyword>
<dbReference type="Pfam" id="PF02752">
    <property type="entry name" value="Arrestin_C"/>
    <property type="match status" value="1"/>
</dbReference>
<gene>
    <name evidence="4" type="ORF">JI435_118760</name>
</gene>
<dbReference type="PANTHER" id="PTHR11792">
    <property type="entry name" value="ARRESTIN"/>
    <property type="match status" value="1"/>
</dbReference>
<organism evidence="4 5">
    <name type="scientific">Phaeosphaeria nodorum (strain SN15 / ATCC MYA-4574 / FGSC 10173)</name>
    <name type="common">Glume blotch fungus</name>
    <name type="synonym">Parastagonospora nodorum</name>
    <dbReference type="NCBI Taxonomy" id="321614"/>
    <lineage>
        <taxon>Eukaryota</taxon>
        <taxon>Fungi</taxon>
        <taxon>Dikarya</taxon>
        <taxon>Ascomycota</taxon>
        <taxon>Pezizomycotina</taxon>
        <taxon>Dothideomycetes</taxon>
        <taxon>Pleosporomycetidae</taxon>
        <taxon>Pleosporales</taxon>
        <taxon>Pleosporineae</taxon>
        <taxon>Phaeosphaeriaceae</taxon>
        <taxon>Parastagonospora</taxon>
    </lineage>
</organism>
<feature type="compositionally biased region" description="Polar residues" evidence="2">
    <location>
        <begin position="26"/>
        <end position="35"/>
    </location>
</feature>
<sequence length="837" mass="93460">QYRIPHQLLAMTFSEIAGRLLKGSGYSHTPSSSKDQPLPPGLSFDRESGASFLTSPGSDSSQVLGCGGMVGSNFGEPIGHSTNASSWARIRPLSDIRELTEPSLADTLLRKPVSEKLPRSTSRPDLSRKPSVASKRRPSVDHRNGENREPDRKISLESNGIRSVHRGRSFRTPSPPSPADNNSISSIYSIPHGNVPRRSSSRTRARSTSKSRPPLQHITQRAPATTTLNMVPSIPPPDHTIPRRGHSQSPVRHVAARLDPISHDTNRRIPSRTFVREPISKELLEFPSHRHPRIDLGLDLLAGIFVGGGSIEGTVQINVDDAERIRHRRTLDIARISIDLLGIEEISGNRRCVFMNLATELLDEKNPPPANMVDTQEPISPRNVFWHLMPSVTNLAFNLSLPLNVGPPPFQSKNARIRYVLCVSLLVRDHGRQYIVRTSEDVTVLSVYDPEKALMSLPSPLTASDEWVKPRETTLEVVRVTAGLHRQVWVSGTSIYVDVHIANNSRKTVKKIELQLERDILCYNHAAASTMEKSAGQARIFDNNDRSILSKSMVKQGSAGWHGVSTHQTHIRTCDLELPRGLGTVKCGKYFEVRYFLNVIVSSTHTKLVIVQLPIVLIHMNSLDVVPNSVAQVAMAIEEKRSLHTHQRNPSMTRRPSQSVQGRAFAAPRMQSLERMRARADDIQDLSQALDQSPRKFTLHRTNSNWDYRTPPSNRKGRILGDGEAADLKDRLRRVCSNATVGSKPNLHRDSSTRSHRGTTSALGFREAEVREDMELAGLGETGEVRFKQRLEQSRERQYRFSKKKSMERWKGVANVGVGWLKGGGSAREERERDGWV</sequence>
<dbReference type="InterPro" id="IPR014752">
    <property type="entry name" value="Arrestin-like_C"/>
</dbReference>
<proteinExistence type="inferred from homology"/>
<reference evidence="5" key="1">
    <citation type="journal article" date="2021" name="BMC Genomics">
        <title>Chromosome-level genome assembly and manually-curated proteome of model necrotroph Parastagonospora nodorum Sn15 reveals a genome-wide trove of candidate effector homologs, and redundancy of virulence-related functions within an accessory chromosome.</title>
        <authorList>
            <person name="Bertazzoni S."/>
            <person name="Jones D.A.B."/>
            <person name="Phan H.T."/>
            <person name="Tan K.-C."/>
            <person name="Hane J.K."/>
        </authorList>
    </citation>
    <scope>NUCLEOTIDE SEQUENCE [LARGE SCALE GENOMIC DNA]</scope>
    <source>
        <strain evidence="5">SN15 / ATCC MYA-4574 / FGSC 10173)</strain>
    </source>
</reference>
<dbReference type="GO" id="GO:0007165">
    <property type="term" value="P:signal transduction"/>
    <property type="evidence" value="ECO:0007669"/>
    <property type="project" value="InterPro"/>
</dbReference>
<comment type="similarity">
    <text evidence="1">Belongs to the arrestin family.</text>
</comment>
<dbReference type="Proteomes" id="UP000663193">
    <property type="component" value="Chromosome 20"/>
</dbReference>
<dbReference type="Gene3D" id="2.60.40.640">
    <property type="match status" value="2"/>
</dbReference>
<evidence type="ECO:0000256" key="2">
    <source>
        <dbReference type="SAM" id="MobiDB-lite"/>
    </source>
</evidence>
<feature type="compositionally biased region" description="Polar residues" evidence="2">
    <location>
        <begin position="51"/>
        <end position="63"/>
    </location>
</feature>
<feature type="compositionally biased region" description="Polar residues" evidence="2">
    <location>
        <begin position="179"/>
        <end position="188"/>
    </location>
</feature>
<protein>
    <recommendedName>
        <fullName evidence="3">Arrestin C-terminal-like domain-containing protein</fullName>
    </recommendedName>
</protein>
<feature type="region of interest" description="Disordered" evidence="2">
    <location>
        <begin position="110"/>
        <end position="219"/>
    </location>
</feature>
<feature type="domain" description="Arrestin C-terminal-like" evidence="3">
    <location>
        <begin position="474"/>
        <end position="622"/>
    </location>
</feature>
<feature type="compositionally biased region" description="Basic and acidic residues" evidence="2">
    <location>
        <begin position="138"/>
        <end position="155"/>
    </location>
</feature>
<dbReference type="InterPro" id="IPR011022">
    <property type="entry name" value="Arrestin_C-like"/>
</dbReference>
<dbReference type="InterPro" id="IPR014756">
    <property type="entry name" value="Ig_E-set"/>
</dbReference>
<dbReference type="VEuPathDB" id="FungiDB:JI435_118760"/>
<dbReference type="FunFam" id="2.60.40.640:FF:000088">
    <property type="entry name" value="Uncharacterized protein C557.05"/>
    <property type="match status" value="1"/>
</dbReference>
<dbReference type="PANTHER" id="PTHR11792:SF17">
    <property type="entry name" value="KURTZ ARRESTIN"/>
    <property type="match status" value="1"/>
</dbReference>
<evidence type="ECO:0000259" key="3">
    <source>
        <dbReference type="SMART" id="SM01017"/>
    </source>
</evidence>
<dbReference type="InterPro" id="IPR000698">
    <property type="entry name" value="Arrestin"/>
</dbReference>
<feature type="compositionally biased region" description="Basic residues" evidence="2">
    <location>
        <begin position="199"/>
        <end position="209"/>
    </location>
</feature>
<dbReference type="AlphaFoldDB" id="A0A7U2NQC4"/>
<evidence type="ECO:0000313" key="4">
    <source>
        <dbReference type="EMBL" id="QRD06508.1"/>
    </source>
</evidence>
<feature type="non-terminal residue" evidence="4">
    <location>
        <position position="837"/>
    </location>
</feature>
<feature type="region of interest" description="Disordered" evidence="2">
    <location>
        <begin position="740"/>
        <end position="761"/>
    </location>
</feature>
<evidence type="ECO:0000256" key="1">
    <source>
        <dbReference type="ARBA" id="ARBA00005298"/>
    </source>
</evidence>
<dbReference type="EMBL" id="CP069042">
    <property type="protein sequence ID" value="QRD06508.1"/>
    <property type="molecule type" value="Genomic_DNA"/>
</dbReference>
<dbReference type="SMART" id="SM01017">
    <property type="entry name" value="Arrestin_C"/>
    <property type="match status" value="1"/>
</dbReference>
<name>A0A7U2NQC4_PHANO</name>
<dbReference type="SUPFAM" id="SSF81296">
    <property type="entry name" value="E set domains"/>
    <property type="match status" value="1"/>
</dbReference>